<comment type="caution">
    <text evidence="1">The sequence shown here is derived from an EMBL/GenBank/DDBJ whole genome shotgun (WGS) entry which is preliminary data.</text>
</comment>
<evidence type="ECO:0000313" key="1">
    <source>
        <dbReference type="EMBL" id="KAJ7731411.1"/>
    </source>
</evidence>
<gene>
    <name evidence="1" type="ORF">B0H16DRAFT_1733350</name>
</gene>
<organism evidence="1 2">
    <name type="scientific">Mycena metata</name>
    <dbReference type="NCBI Taxonomy" id="1033252"/>
    <lineage>
        <taxon>Eukaryota</taxon>
        <taxon>Fungi</taxon>
        <taxon>Dikarya</taxon>
        <taxon>Basidiomycota</taxon>
        <taxon>Agaricomycotina</taxon>
        <taxon>Agaricomycetes</taxon>
        <taxon>Agaricomycetidae</taxon>
        <taxon>Agaricales</taxon>
        <taxon>Marasmiineae</taxon>
        <taxon>Mycenaceae</taxon>
        <taxon>Mycena</taxon>
    </lineage>
</organism>
<sequence>MSLITNHRSGVMRAQGIRASGLGGCRARGHAFEAFNASLEEKVPELVAKWKAWVHDWESRQHKDGTESPFEVTETVTTMKEIRLRLAKEELITSGEGVEVEREDTPSTFIMMGLEIEEFPIDVKAIADPTGLQQIEFLKRRAGITKRIRAFRNLQCTYMPHVRKYLTQTQCALWDSDGDRDAEAIRLFLPSDISDGKKREKACAAGLAEVESSLCEGKAHNALEALRQGLRVRTMTNRYRLRNATGQRALTRGQGVLRQNNIRIHKAKLRYCYARNALSRLRGNGDWEHVLRVLQDGDVHALNERALTAEEAAQREAIHDLRDVEEGGMAVYGVVALGEGRRSLSWIWYTTKTDDPSEQELVEALCVKWCKAYARMWRWYEDVVLVEEEMRRTIQYGYWEAGEWLKRSVARDNSTGEVLVEGIKAYALEQVHREAKTCTLLKEKWAPWRERGQRYLVRESVLIAPENDDDDGTGDEQKINDDLLNLSKLGAQRSRVVAFAINANTELLVFAQLTQLIRIGFAAITAFGRCRSRRRRFRP</sequence>
<dbReference type="EMBL" id="JARKIB010000153">
    <property type="protein sequence ID" value="KAJ7731411.1"/>
    <property type="molecule type" value="Genomic_DNA"/>
</dbReference>
<evidence type="ECO:0000313" key="2">
    <source>
        <dbReference type="Proteomes" id="UP001215598"/>
    </source>
</evidence>
<accession>A0AAD7MT12</accession>
<keyword evidence="2" id="KW-1185">Reference proteome</keyword>
<dbReference type="AlphaFoldDB" id="A0AAD7MT12"/>
<proteinExistence type="predicted"/>
<protein>
    <submittedName>
        <fullName evidence="1">Uncharacterized protein</fullName>
    </submittedName>
</protein>
<dbReference type="Proteomes" id="UP001215598">
    <property type="component" value="Unassembled WGS sequence"/>
</dbReference>
<reference evidence="1" key="1">
    <citation type="submission" date="2023-03" db="EMBL/GenBank/DDBJ databases">
        <title>Massive genome expansion in bonnet fungi (Mycena s.s.) driven by repeated elements and novel gene families across ecological guilds.</title>
        <authorList>
            <consortium name="Lawrence Berkeley National Laboratory"/>
            <person name="Harder C.B."/>
            <person name="Miyauchi S."/>
            <person name="Viragh M."/>
            <person name="Kuo A."/>
            <person name="Thoen E."/>
            <person name="Andreopoulos B."/>
            <person name="Lu D."/>
            <person name="Skrede I."/>
            <person name="Drula E."/>
            <person name="Henrissat B."/>
            <person name="Morin E."/>
            <person name="Kohler A."/>
            <person name="Barry K."/>
            <person name="LaButti K."/>
            <person name="Morin E."/>
            <person name="Salamov A."/>
            <person name="Lipzen A."/>
            <person name="Mereny Z."/>
            <person name="Hegedus B."/>
            <person name="Baldrian P."/>
            <person name="Stursova M."/>
            <person name="Weitz H."/>
            <person name="Taylor A."/>
            <person name="Grigoriev I.V."/>
            <person name="Nagy L.G."/>
            <person name="Martin F."/>
            <person name="Kauserud H."/>
        </authorList>
    </citation>
    <scope>NUCLEOTIDE SEQUENCE</scope>
    <source>
        <strain evidence="1">CBHHK182m</strain>
    </source>
</reference>
<name>A0AAD7MT12_9AGAR</name>